<feature type="domain" description="THAP-type" evidence="7">
    <location>
        <begin position="60"/>
        <end position="138"/>
    </location>
</feature>
<keyword evidence="11" id="KW-1185">Reference proteome</keyword>
<evidence type="ECO:0000256" key="2">
    <source>
        <dbReference type="ARBA" id="ARBA00022723"/>
    </source>
</evidence>
<evidence type="ECO:0000313" key="11">
    <source>
        <dbReference type="Proteomes" id="UP000596742"/>
    </source>
</evidence>
<evidence type="ECO:0000259" key="7">
    <source>
        <dbReference type="Pfam" id="PF05485"/>
    </source>
</evidence>
<keyword evidence="4" id="KW-0862">Zinc</keyword>
<dbReference type="InterPro" id="IPR027805">
    <property type="entry name" value="Transposase_HTH_dom"/>
</dbReference>
<proteinExistence type="predicted"/>
<keyword evidence="6" id="KW-1133">Transmembrane helix</keyword>
<evidence type="ECO:0000256" key="5">
    <source>
        <dbReference type="ARBA" id="ARBA00023125"/>
    </source>
</evidence>
<dbReference type="PANTHER" id="PTHR23080">
    <property type="entry name" value="THAP DOMAIN PROTEIN"/>
    <property type="match status" value="1"/>
</dbReference>
<dbReference type="Proteomes" id="UP000596742">
    <property type="component" value="Unassembled WGS sequence"/>
</dbReference>
<comment type="cofactor">
    <cofactor evidence="1">
        <name>a divalent metal cation</name>
        <dbReference type="ChEBI" id="CHEBI:60240"/>
    </cofactor>
</comment>
<keyword evidence="5" id="KW-0238">DNA-binding</keyword>
<evidence type="ECO:0000259" key="9">
    <source>
        <dbReference type="Pfam" id="PF13613"/>
    </source>
</evidence>
<name>A0A8B6DFM2_MYTGA</name>
<dbReference type="SUPFAM" id="SSF57716">
    <property type="entry name" value="Glucocorticoid receptor-like (DNA-binding domain)"/>
    <property type="match status" value="1"/>
</dbReference>
<evidence type="ECO:0000256" key="6">
    <source>
        <dbReference type="SAM" id="Phobius"/>
    </source>
</evidence>
<dbReference type="EMBL" id="UYJE01003331">
    <property type="protein sequence ID" value="VDI18359.1"/>
    <property type="molecule type" value="Genomic_DNA"/>
</dbReference>
<dbReference type="Pfam" id="PF05485">
    <property type="entry name" value="THAP"/>
    <property type="match status" value="1"/>
</dbReference>
<dbReference type="OrthoDB" id="7331812at2759"/>
<dbReference type="InterPro" id="IPR027806">
    <property type="entry name" value="HARBI1_dom"/>
</dbReference>
<comment type="caution">
    <text evidence="10">The sequence shown here is derived from an EMBL/GenBank/DDBJ whole genome shotgun (WGS) entry which is preliminary data.</text>
</comment>
<feature type="domain" description="DDE Tnp4" evidence="8">
    <location>
        <begin position="388"/>
        <end position="477"/>
    </location>
</feature>
<accession>A0A8B6DFM2</accession>
<feature type="transmembrane region" description="Helical" evidence="6">
    <location>
        <begin position="23"/>
        <end position="42"/>
    </location>
</feature>
<organism evidence="10 11">
    <name type="scientific">Mytilus galloprovincialis</name>
    <name type="common">Mediterranean mussel</name>
    <dbReference type="NCBI Taxonomy" id="29158"/>
    <lineage>
        <taxon>Eukaryota</taxon>
        <taxon>Metazoa</taxon>
        <taxon>Spiralia</taxon>
        <taxon>Lophotrochozoa</taxon>
        <taxon>Mollusca</taxon>
        <taxon>Bivalvia</taxon>
        <taxon>Autobranchia</taxon>
        <taxon>Pteriomorphia</taxon>
        <taxon>Mytilida</taxon>
        <taxon>Mytiloidea</taxon>
        <taxon>Mytilidae</taxon>
        <taxon>Mytilinae</taxon>
        <taxon>Mytilus</taxon>
    </lineage>
</organism>
<evidence type="ECO:0000313" key="10">
    <source>
        <dbReference type="EMBL" id="VDI18359.1"/>
    </source>
</evidence>
<reference evidence="10" key="1">
    <citation type="submission" date="2018-11" db="EMBL/GenBank/DDBJ databases">
        <authorList>
            <person name="Alioto T."/>
            <person name="Alioto T."/>
        </authorList>
    </citation>
    <scope>NUCLEOTIDE SEQUENCE</scope>
</reference>
<keyword evidence="6" id="KW-0812">Transmembrane</keyword>
<keyword evidence="6" id="KW-0472">Membrane</keyword>
<keyword evidence="3" id="KW-0863">Zinc-finger</keyword>
<dbReference type="GO" id="GO:0008270">
    <property type="term" value="F:zinc ion binding"/>
    <property type="evidence" value="ECO:0007669"/>
    <property type="project" value="UniProtKB-KW"/>
</dbReference>
<evidence type="ECO:0008006" key="12">
    <source>
        <dbReference type="Google" id="ProtNLM"/>
    </source>
</evidence>
<dbReference type="Pfam" id="PF13613">
    <property type="entry name" value="HTH_Tnp_4"/>
    <property type="match status" value="1"/>
</dbReference>
<dbReference type="PANTHER" id="PTHR23080:SF138">
    <property type="entry name" value="PROTEIN ALP1-LIKE"/>
    <property type="match status" value="1"/>
</dbReference>
<gene>
    <name evidence="10" type="ORF">MGAL_10B050559</name>
</gene>
<dbReference type="Pfam" id="PF13359">
    <property type="entry name" value="DDE_Tnp_4"/>
    <property type="match status" value="1"/>
</dbReference>
<evidence type="ECO:0000256" key="1">
    <source>
        <dbReference type="ARBA" id="ARBA00001968"/>
    </source>
</evidence>
<feature type="domain" description="Transposase Helix-turn-helix" evidence="9">
    <location>
        <begin position="309"/>
        <end position="358"/>
    </location>
</feature>
<protein>
    <recommendedName>
        <fullName evidence="12">THAP-type domain-containing protein</fullName>
    </recommendedName>
</protein>
<keyword evidence="2" id="KW-0479">Metal-binding</keyword>
<dbReference type="GO" id="GO:0003677">
    <property type="term" value="F:DNA binding"/>
    <property type="evidence" value="ECO:0007669"/>
    <property type="project" value="UniProtKB-KW"/>
</dbReference>
<evidence type="ECO:0000256" key="3">
    <source>
        <dbReference type="ARBA" id="ARBA00022771"/>
    </source>
</evidence>
<sequence length="510" mass="57855">MCAAIDLSRGAAAIALMIDNARALITTISIFCLHFVFHYFLIRFLMESENKYKTGGGNSCSVHGCSNNRKKITLWKKSMCELHGEMHDHCPCLIPYRLHVMPSKELIRLEWIKSLNRKDLPKNVYVCSEHFIDGKPTDRNPSPKLKMGYENKTTPGRRKILKHQLSVKKEKLETGDSDSDMEITELDTTLESEPGASTPYEKLPEAICSFNVIEASSTVSTQYLESDFLPQKDHTYGKEWTDFQTKSSQTNIVLTEEKGVQSKSDGATMSAAQNLKTDNDALLYTGVTKEVFFTLVKCFTPFNTFSFQLEVADQLLLVLMRLKLNLIFDDLCRRFGISSGLACKIFNSWIPVLADKLKSLIVWLPREVIRDCCPESFRENYPRTTCIIDCAETFIQRPTNLRSRGETYSNYKSHNTAKYLVGISPHGQIMFISKAFGGRASDKFIVEKSGFMNYLLPGDEIMADRGFTIDDLLFPLRVKLNIPAFTKKQTPVKCGRCDNHKKDCQSTDTC</sequence>
<evidence type="ECO:0000256" key="4">
    <source>
        <dbReference type="ARBA" id="ARBA00022833"/>
    </source>
</evidence>
<evidence type="ECO:0000259" key="8">
    <source>
        <dbReference type="Pfam" id="PF13359"/>
    </source>
</evidence>
<dbReference type="InterPro" id="IPR006612">
    <property type="entry name" value="THAP_Znf"/>
</dbReference>
<dbReference type="AlphaFoldDB" id="A0A8B6DFM2"/>